<evidence type="ECO:0000313" key="1">
    <source>
        <dbReference type="WBParaSite" id="ASIM_0002025601-mRNA-1"/>
    </source>
</evidence>
<dbReference type="WBParaSite" id="ASIM_0002025601-mRNA-1">
    <property type="protein sequence ID" value="ASIM_0002025601-mRNA-1"/>
    <property type="gene ID" value="ASIM_0002025601"/>
</dbReference>
<accession>A0A0M3KGZ2</accession>
<name>A0A0M3KGZ2_ANISI</name>
<dbReference type="AlphaFoldDB" id="A0A0M3KGZ2"/>
<organism evidence="1">
    <name type="scientific">Anisakis simplex</name>
    <name type="common">Herring worm</name>
    <dbReference type="NCBI Taxonomy" id="6269"/>
    <lineage>
        <taxon>Eukaryota</taxon>
        <taxon>Metazoa</taxon>
        <taxon>Ecdysozoa</taxon>
        <taxon>Nematoda</taxon>
        <taxon>Chromadorea</taxon>
        <taxon>Rhabditida</taxon>
        <taxon>Spirurina</taxon>
        <taxon>Ascaridomorpha</taxon>
        <taxon>Ascaridoidea</taxon>
        <taxon>Anisakidae</taxon>
        <taxon>Anisakis</taxon>
        <taxon>Anisakis simplex complex</taxon>
    </lineage>
</organism>
<sequence length="133" mass="14282">LELYADERLRQMIETSEKKKKKRLTLNCCQNTLMSSGSSSAFVHNSSAPPALTAGSMVPHGADALTLPIARPTLNGINNINNSTNANNKIINSNNHNINGNNRNHGSMSSSPISTFKASSILLITLLVNQPLV</sequence>
<reference evidence="1" key="1">
    <citation type="submission" date="2017-02" db="UniProtKB">
        <authorList>
            <consortium name="WormBaseParasite"/>
        </authorList>
    </citation>
    <scope>IDENTIFICATION</scope>
</reference>
<protein>
    <submittedName>
        <fullName evidence="1">Serine/threonine-protein kinase</fullName>
    </submittedName>
</protein>
<proteinExistence type="predicted"/>